<sequence>MLRFTSIFFVLMMGSFHMLKGQNSNGQIIASDSNYIPTVRSIYFQDVNSTLSLPIFYLDSVYQFNIHFDLLENKPRRISYSLLLYDRNWNPVDLDPLEYLEGINEQLITNYKSSQLTLVPYIHYTINFPSTELNLKSTGNYVLIVYDEDENVLFTRKIYVAQNRFRVDVKFVSAADIAKYYSHQAIEMNITAPYPYKVLNPLQELQVEIFQNGNPNTRIILKEPFNYSSDKFNYVRKDEIIFPAMKEYRYKDIRSVQQKTFGISYWDERDGKYNCYFVPDEIRAGRNYFSDIDINGRFYISKNDVEYARDNYVKEYVWCYPSIKASRHDEREVYIYGALSDWKLKDEFKMTYDESKRAYLGSFLFKNSYFNYMYATLDDQGNISTSEFEGDWYETENDYFVLVYYKGFGDRNDRIVFAGRFTSN</sequence>
<evidence type="ECO:0000313" key="3">
    <source>
        <dbReference type="Proteomes" id="UP000808349"/>
    </source>
</evidence>
<name>A0A9D7XGH6_9BACT</name>
<dbReference type="EMBL" id="JADKFW010000004">
    <property type="protein sequence ID" value="MBK9716728.1"/>
    <property type="molecule type" value="Genomic_DNA"/>
</dbReference>
<dbReference type="AlphaFoldDB" id="A0A9D7XGH6"/>
<protein>
    <submittedName>
        <fullName evidence="2">DUF5103 domain-containing protein</fullName>
    </submittedName>
</protein>
<dbReference type="Pfam" id="PF17116">
    <property type="entry name" value="T9SS_plug_1st"/>
    <property type="match status" value="1"/>
</dbReference>
<feature type="domain" description="Type 9 secretion system plug protein N-terminal" evidence="1">
    <location>
        <begin position="39"/>
        <end position="161"/>
    </location>
</feature>
<evidence type="ECO:0000259" key="1">
    <source>
        <dbReference type="Pfam" id="PF17116"/>
    </source>
</evidence>
<organism evidence="2 3">
    <name type="scientific">Candidatus Defluviibacterium haderslevense</name>
    <dbReference type="NCBI Taxonomy" id="2981993"/>
    <lineage>
        <taxon>Bacteria</taxon>
        <taxon>Pseudomonadati</taxon>
        <taxon>Bacteroidota</taxon>
        <taxon>Saprospiria</taxon>
        <taxon>Saprospirales</taxon>
        <taxon>Saprospiraceae</taxon>
        <taxon>Candidatus Defluviibacterium</taxon>
    </lineage>
</organism>
<comment type="caution">
    <text evidence="2">The sequence shown here is derived from an EMBL/GenBank/DDBJ whole genome shotgun (WGS) entry which is preliminary data.</text>
</comment>
<reference evidence="2 3" key="1">
    <citation type="submission" date="2020-10" db="EMBL/GenBank/DDBJ databases">
        <title>Connecting structure to function with the recovery of over 1000 high-quality activated sludge metagenome-assembled genomes encoding full-length rRNA genes using long-read sequencing.</title>
        <authorList>
            <person name="Singleton C.M."/>
            <person name="Petriglieri F."/>
            <person name="Kristensen J.M."/>
            <person name="Kirkegaard R.H."/>
            <person name="Michaelsen T.Y."/>
            <person name="Andersen M.H."/>
            <person name="Karst S.M."/>
            <person name="Dueholm M.S."/>
            <person name="Nielsen P.H."/>
            <person name="Albertsen M."/>
        </authorList>
    </citation>
    <scope>NUCLEOTIDE SEQUENCE [LARGE SCALE GENOMIC DNA]</scope>
    <source>
        <strain evidence="2">Ribe_18-Q3-R11-54_BAT3C.373</strain>
    </source>
</reference>
<accession>A0A9D7XGH6</accession>
<proteinExistence type="predicted"/>
<dbReference type="InterPro" id="IPR031345">
    <property type="entry name" value="T9SS_Plug_N"/>
</dbReference>
<gene>
    <name evidence="2" type="ORF">IPO85_04285</name>
</gene>
<evidence type="ECO:0000313" key="2">
    <source>
        <dbReference type="EMBL" id="MBK9716728.1"/>
    </source>
</evidence>
<dbReference type="Proteomes" id="UP000808349">
    <property type="component" value="Unassembled WGS sequence"/>
</dbReference>